<reference evidence="2 3" key="1">
    <citation type="submission" date="2015-01" db="EMBL/GenBank/DDBJ databases">
        <title>Genome of allotetraploid Gossypium barbadense reveals genomic plasticity and fiber elongation in cotton evolution.</title>
        <authorList>
            <person name="Chen X."/>
            <person name="Liu X."/>
            <person name="Zhao B."/>
            <person name="Zheng H."/>
            <person name="Hu Y."/>
            <person name="Lu G."/>
            <person name="Yang C."/>
            <person name="Chen J."/>
            <person name="Shan C."/>
            <person name="Zhang L."/>
            <person name="Zhou Y."/>
            <person name="Wang L."/>
            <person name="Guo W."/>
            <person name="Bai Y."/>
            <person name="Ruan J."/>
            <person name="Shangguan X."/>
            <person name="Mao Y."/>
            <person name="Jiang J."/>
            <person name="Zhu Y."/>
            <person name="Lei J."/>
            <person name="Kang H."/>
            <person name="Chen S."/>
            <person name="He X."/>
            <person name="Wang R."/>
            <person name="Wang Y."/>
            <person name="Chen J."/>
            <person name="Wang L."/>
            <person name="Yu S."/>
            <person name="Wang B."/>
            <person name="Wei J."/>
            <person name="Song S."/>
            <person name="Lu X."/>
            <person name="Gao Z."/>
            <person name="Gu W."/>
            <person name="Deng X."/>
            <person name="Ma D."/>
            <person name="Wang S."/>
            <person name="Liang W."/>
            <person name="Fang L."/>
            <person name="Cai C."/>
            <person name="Zhu X."/>
            <person name="Zhou B."/>
            <person name="Zhang Y."/>
            <person name="Chen Z."/>
            <person name="Xu S."/>
            <person name="Zhu R."/>
            <person name="Wang S."/>
            <person name="Zhang T."/>
            <person name="Zhao G."/>
        </authorList>
    </citation>
    <scope>NUCLEOTIDE SEQUENCE [LARGE SCALE GENOMIC DNA]</scope>
    <source>
        <strain evidence="3">cv. Xinhai21</strain>
        <tissue evidence="2">Leaf</tissue>
    </source>
</reference>
<dbReference type="EMBL" id="KZ667329">
    <property type="protein sequence ID" value="PPR91422.1"/>
    <property type="molecule type" value="Genomic_DNA"/>
</dbReference>
<accession>A0A2P5WK08</accession>
<dbReference type="Proteomes" id="UP000239757">
    <property type="component" value="Unassembled WGS sequence"/>
</dbReference>
<organism evidence="2 3">
    <name type="scientific">Gossypium barbadense</name>
    <name type="common">Sea Island cotton</name>
    <name type="synonym">Hibiscus barbadensis</name>
    <dbReference type="NCBI Taxonomy" id="3634"/>
    <lineage>
        <taxon>Eukaryota</taxon>
        <taxon>Viridiplantae</taxon>
        <taxon>Streptophyta</taxon>
        <taxon>Embryophyta</taxon>
        <taxon>Tracheophyta</taxon>
        <taxon>Spermatophyta</taxon>
        <taxon>Magnoliopsida</taxon>
        <taxon>eudicotyledons</taxon>
        <taxon>Gunneridae</taxon>
        <taxon>Pentapetalae</taxon>
        <taxon>rosids</taxon>
        <taxon>malvids</taxon>
        <taxon>Malvales</taxon>
        <taxon>Malvaceae</taxon>
        <taxon>Malvoideae</taxon>
        <taxon>Gossypium</taxon>
    </lineage>
</organism>
<name>A0A2P5WK08_GOSBA</name>
<evidence type="ECO:0000313" key="3">
    <source>
        <dbReference type="Proteomes" id="UP000239757"/>
    </source>
</evidence>
<evidence type="ECO:0000313" key="2">
    <source>
        <dbReference type="EMBL" id="PPR91422.1"/>
    </source>
</evidence>
<feature type="region of interest" description="Disordered" evidence="1">
    <location>
        <begin position="95"/>
        <end position="126"/>
    </location>
</feature>
<protein>
    <submittedName>
        <fullName evidence="2">Uncharacterized protein</fullName>
    </submittedName>
</protein>
<dbReference type="AlphaFoldDB" id="A0A2P5WK08"/>
<proteinExistence type="predicted"/>
<evidence type="ECO:0000256" key="1">
    <source>
        <dbReference type="SAM" id="MobiDB-lite"/>
    </source>
</evidence>
<gene>
    <name evidence="2" type="ORF">GOBAR_AA29265</name>
</gene>
<sequence>MAVAFGEKLLISKVWGRRWAASICRGGGPRYGEKGFRGDARFMVMPDRRRSLSLLSPTMVCHPASTFVQGSEGGGGGQHPNRLIKIPGREQVRRGMREKILESSGNESPKGNWLGDEEGENRREAV</sequence>